<dbReference type="EMBL" id="KQ964569">
    <property type="protein sequence ID" value="KXN68606.1"/>
    <property type="molecule type" value="Genomic_DNA"/>
</dbReference>
<sequence length="140" mass="16042">RRIGTLSNLQPINVSSICTQLDFSQINSILNLNKLQTSLLNATWPIDSNNTIVNNNKFPLIVNKQFNNIDEVFNELDMVKSLKTNIIDDNNIDEDRDISLSHSILQSDKGHPFSYQVFKPNQQFKRSQLNPPNLLIYALE</sequence>
<name>A0A137P0N0_CONC2</name>
<protein>
    <submittedName>
        <fullName evidence="1">Uncharacterized protein</fullName>
    </submittedName>
</protein>
<proteinExistence type="predicted"/>
<evidence type="ECO:0000313" key="2">
    <source>
        <dbReference type="Proteomes" id="UP000070444"/>
    </source>
</evidence>
<organism evidence="1 2">
    <name type="scientific">Conidiobolus coronatus (strain ATCC 28846 / CBS 209.66 / NRRL 28638)</name>
    <name type="common">Delacroixia coronata</name>
    <dbReference type="NCBI Taxonomy" id="796925"/>
    <lineage>
        <taxon>Eukaryota</taxon>
        <taxon>Fungi</taxon>
        <taxon>Fungi incertae sedis</taxon>
        <taxon>Zoopagomycota</taxon>
        <taxon>Entomophthoromycotina</taxon>
        <taxon>Entomophthoromycetes</taxon>
        <taxon>Entomophthorales</taxon>
        <taxon>Ancylistaceae</taxon>
        <taxon>Conidiobolus</taxon>
    </lineage>
</organism>
<gene>
    <name evidence="1" type="ORF">CONCODRAFT_9127</name>
</gene>
<reference evidence="1 2" key="1">
    <citation type="journal article" date="2015" name="Genome Biol. Evol.">
        <title>Phylogenomic analyses indicate that early fungi evolved digesting cell walls of algal ancestors of land plants.</title>
        <authorList>
            <person name="Chang Y."/>
            <person name="Wang S."/>
            <person name="Sekimoto S."/>
            <person name="Aerts A.L."/>
            <person name="Choi C."/>
            <person name="Clum A."/>
            <person name="LaButti K.M."/>
            <person name="Lindquist E.A."/>
            <person name="Yee Ngan C."/>
            <person name="Ohm R.A."/>
            <person name="Salamov A.A."/>
            <person name="Grigoriev I.V."/>
            <person name="Spatafora J.W."/>
            <person name="Berbee M.L."/>
        </authorList>
    </citation>
    <scope>NUCLEOTIDE SEQUENCE [LARGE SCALE GENOMIC DNA]</scope>
    <source>
        <strain evidence="1 2">NRRL 28638</strain>
    </source>
</reference>
<feature type="non-terminal residue" evidence="1">
    <location>
        <position position="1"/>
    </location>
</feature>
<keyword evidence="2" id="KW-1185">Reference proteome</keyword>
<dbReference type="AlphaFoldDB" id="A0A137P0N0"/>
<evidence type="ECO:0000313" key="1">
    <source>
        <dbReference type="EMBL" id="KXN68606.1"/>
    </source>
</evidence>
<dbReference type="Proteomes" id="UP000070444">
    <property type="component" value="Unassembled WGS sequence"/>
</dbReference>
<accession>A0A137P0N0</accession>